<comment type="subcellular location">
    <subcellularLocation>
        <location evidence="1">Endoplasmic reticulum membrane</location>
        <topology evidence="1">Multi-pass membrane protein</topology>
    </subcellularLocation>
</comment>
<dbReference type="InterPro" id="IPR029058">
    <property type="entry name" value="AB_hydrolase_fold"/>
</dbReference>
<evidence type="ECO:0000259" key="11">
    <source>
        <dbReference type="Pfam" id="PF00561"/>
    </source>
</evidence>
<keyword evidence="7" id="KW-0256">Endoplasmic reticulum</keyword>
<feature type="transmembrane region" description="Helical" evidence="10">
    <location>
        <begin position="707"/>
        <end position="726"/>
    </location>
</feature>
<feature type="transmembrane region" description="Helical" evidence="10">
    <location>
        <begin position="769"/>
        <end position="788"/>
    </location>
</feature>
<keyword evidence="4" id="KW-0808">Transferase</keyword>
<dbReference type="GO" id="GO:0043048">
    <property type="term" value="P:dolichyl monophosphate biosynthetic process"/>
    <property type="evidence" value="ECO:0007669"/>
    <property type="project" value="TreeGrafter"/>
</dbReference>
<keyword evidence="8 10" id="KW-1133">Transmembrane helix</keyword>
<evidence type="ECO:0000256" key="6">
    <source>
        <dbReference type="ARBA" id="ARBA00022777"/>
    </source>
</evidence>
<dbReference type="EC" id="2.7.1.108" evidence="3"/>
<reference evidence="12 13" key="1">
    <citation type="submission" date="2018-08" db="EMBL/GenBank/DDBJ databases">
        <title>Genomic investigation of the strawberry pathogen Phytophthora fragariae indicates pathogenicity is determined by transcriptional variation in three key races.</title>
        <authorList>
            <person name="Adams T.M."/>
            <person name="Armitage A.D."/>
            <person name="Sobczyk M.K."/>
            <person name="Bates H.J."/>
            <person name="Dunwell J.M."/>
            <person name="Nellist C.F."/>
            <person name="Harrison R.J."/>
        </authorList>
    </citation>
    <scope>NUCLEOTIDE SEQUENCE [LARGE SCALE GENOMIC DNA]</scope>
    <source>
        <strain evidence="12 13">BC-1</strain>
    </source>
</reference>
<evidence type="ECO:0000313" key="13">
    <source>
        <dbReference type="Proteomes" id="UP000440367"/>
    </source>
</evidence>
<feature type="transmembrane region" description="Helical" evidence="10">
    <location>
        <begin position="675"/>
        <end position="695"/>
    </location>
</feature>
<keyword evidence="6" id="KW-0418">Kinase</keyword>
<accession>A0A6A3VMI3</accession>
<gene>
    <name evidence="12" type="ORF">PF002_g30207</name>
</gene>
<feature type="transmembrane region" description="Helical" evidence="10">
    <location>
        <begin position="612"/>
        <end position="628"/>
    </location>
</feature>
<comment type="similarity">
    <text evidence="2">Belongs to the polyprenol kinase family.</text>
</comment>
<feature type="transmembrane region" description="Helical" evidence="10">
    <location>
        <begin position="355"/>
        <end position="375"/>
    </location>
</feature>
<evidence type="ECO:0000313" key="12">
    <source>
        <dbReference type="EMBL" id="KAE9170013.1"/>
    </source>
</evidence>
<feature type="transmembrane region" description="Helical" evidence="10">
    <location>
        <begin position="634"/>
        <end position="654"/>
    </location>
</feature>
<evidence type="ECO:0000256" key="8">
    <source>
        <dbReference type="ARBA" id="ARBA00022989"/>
    </source>
</evidence>
<evidence type="ECO:0000256" key="4">
    <source>
        <dbReference type="ARBA" id="ARBA00022679"/>
    </source>
</evidence>
<protein>
    <recommendedName>
        <fullName evidence="3">dolichol kinase</fullName>
        <ecNumber evidence="3">2.7.1.108</ecNumber>
    </recommendedName>
</protein>
<comment type="caution">
    <text evidence="12">The sequence shown here is derived from an EMBL/GenBank/DDBJ whole genome shotgun (WGS) entry which is preliminary data.</text>
</comment>
<evidence type="ECO:0000256" key="9">
    <source>
        <dbReference type="ARBA" id="ARBA00023136"/>
    </source>
</evidence>
<name>A0A6A3VMI3_9STRA</name>
<dbReference type="Pfam" id="PF00561">
    <property type="entry name" value="Abhydrolase_1"/>
    <property type="match status" value="1"/>
</dbReference>
<feature type="transmembrane region" description="Helical" evidence="10">
    <location>
        <begin position="285"/>
        <end position="305"/>
    </location>
</feature>
<feature type="domain" description="AB hydrolase-1" evidence="11">
    <location>
        <begin position="10"/>
        <end position="100"/>
    </location>
</feature>
<dbReference type="InterPro" id="IPR032974">
    <property type="entry name" value="Polypren_kinase"/>
</dbReference>
<keyword evidence="5 10" id="KW-0812">Transmembrane</keyword>
<evidence type="ECO:0000256" key="2">
    <source>
        <dbReference type="ARBA" id="ARBA00010794"/>
    </source>
</evidence>
<organism evidence="12 13">
    <name type="scientific">Phytophthora fragariae</name>
    <dbReference type="NCBI Taxonomy" id="53985"/>
    <lineage>
        <taxon>Eukaryota</taxon>
        <taxon>Sar</taxon>
        <taxon>Stramenopiles</taxon>
        <taxon>Oomycota</taxon>
        <taxon>Peronosporomycetes</taxon>
        <taxon>Peronosporales</taxon>
        <taxon>Peronosporaceae</taxon>
        <taxon>Phytophthora</taxon>
    </lineage>
</organism>
<sequence length="813" mass="88459">LDSSFTFVSNFRNQSLAYVLADAGFDVWLGNNRGTTWSRSHLDYSTDDEFWDFTWEDMGLYDLPAFANHILDITGRSTVSYVGHSEGTTQAFVGFSKNQEVAKKLGKKVDETFLSLGFTSFLPHNDLLSVLLSDVICTNMAEICDSAISLVAGPSDNLNITRISVYLSRTSAGTSVKNMAHYAQGIRDDTFASYDYGCSCVRLLGINLCSSLICTNKAAQLKKYAAISSVENMPRKASSESRRAQVAEALALALATGWVTHLVQKEEAGARPLQAEQRLLQAATMSHVLFVLHILGFSAVLQSIFRPQVQSKTLRRDSRQERDAGLVVGCVLPPLVLLSRLLAEMYQNQVFSSFSFFYAWTSVSVGVSALLKVAVFGSFTSLSVNVLVDVVLLPAAFGPLSPVEAEWRFLLATGGRVFVATVLAAGFKLLPRSFTVGEALLVAQGVGLCAYDLVLSTVNRLNEYDVIDLPSNVLHPWLLFDVHRPDYVLALQVGMLGSLLVCIALIPLLRLYGAPSPTAVAQSLPFKGSVGFVLTAAVVVGGVVYPWSCFLLQTWNPFGWLFDFLSESRSSPSILPPRFALMGYWATCLVVLVPFFAFIADRFALRNIVARKLFHLLVVVMLGPASLFDAPMLSLSYGVALSVFFLVECVRALALPPFGRSIAEFMRSFIDHREAGRIILTHSYLLLGCALPLWLAPSLSTPSPLVMNAGVLALGVGDTMGAVVGSSVGRHKIFGGKTLEGSAAVFFSMLIASIPLHDYHTRAFVDGEYAQLALLIVAVFLTSVLEAATAQIDNLVLPLFFYTACNLVSCHRL</sequence>
<dbReference type="PANTHER" id="PTHR13205">
    <property type="entry name" value="TRANSMEMBRANE PROTEIN 15-RELATED"/>
    <property type="match status" value="1"/>
</dbReference>
<dbReference type="GO" id="GO:0004168">
    <property type="term" value="F:dolichol kinase activity"/>
    <property type="evidence" value="ECO:0007669"/>
    <property type="project" value="UniProtKB-EC"/>
</dbReference>
<evidence type="ECO:0000256" key="1">
    <source>
        <dbReference type="ARBA" id="ARBA00004477"/>
    </source>
</evidence>
<feature type="transmembrane region" description="Helical" evidence="10">
    <location>
        <begin position="487"/>
        <end position="509"/>
    </location>
</feature>
<feature type="transmembrane region" description="Helical" evidence="10">
    <location>
        <begin position="579"/>
        <end position="600"/>
    </location>
</feature>
<keyword evidence="9 10" id="KW-0472">Membrane</keyword>
<evidence type="ECO:0000256" key="10">
    <source>
        <dbReference type="SAM" id="Phobius"/>
    </source>
</evidence>
<dbReference type="InterPro" id="IPR000073">
    <property type="entry name" value="AB_hydrolase_1"/>
</dbReference>
<feature type="transmembrane region" description="Helical" evidence="10">
    <location>
        <begin position="326"/>
        <end position="343"/>
    </location>
</feature>
<dbReference type="PANTHER" id="PTHR13205:SF15">
    <property type="entry name" value="DOLICHOL KINASE"/>
    <property type="match status" value="1"/>
</dbReference>
<dbReference type="Gene3D" id="3.40.50.1820">
    <property type="entry name" value="alpha/beta hydrolase"/>
    <property type="match status" value="2"/>
</dbReference>
<dbReference type="EMBL" id="QXGD01004551">
    <property type="protein sequence ID" value="KAE9170013.1"/>
    <property type="molecule type" value="Genomic_DNA"/>
</dbReference>
<evidence type="ECO:0000256" key="3">
    <source>
        <dbReference type="ARBA" id="ARBA00012132"/>
    </source>
</evidence>
<feature type="non-terminal residue" evidence="12">
    <location>
        <position position="1"/>
    </location>
</feature>
<dbReference type="Proteomes" id="UP000440367">
    <property type="component" value="Unassembled WGS sequence"/>
</dbReference>
<proteinExistence type="inferred from homology"/>
<dbReference type="GO" id="GO:0005789">
    <property type="term" value="C:endoplasmic reticulum membrane"/>
    <property type="evidence" value="ECO:0007669"/>
    <property type="project" value="UniProtKB-SubCell"/>
</dbReference>
<evidence type="ECO:0000256" key="5">
    <source>
        <dbReference type="ARBA" id="ARBA00022692"/>
    </source>
</evidence>
<dbReference type="AlphaFoldDB" id="A0A6A3VMI3"/>
<feature type="transmembrane region" description="Helical" evidence="10">
    <location>
        <begin position="382"/>
        <end position="401"/>
    </location>
</feature>
<evidence type="ECO:0000256" key="7">
    <source>
        <dbReference type="ARBA" id="ARBA00022824"/>
    </source>
</evidence>
<dbReference type="SUPFAM" id="SSF53474">
    <property type="entry name" value="alpha/beta-Hydrolases"/>
    <property type="match status" value="1"/>
</dbReference>
<feature type="transmembrane region" description="Helical" evidence="10">
    <location>
        <begin position="530"/>
        <end position="555"/>
    </location>
</feature>